<dbReference type="PANTHER" id="PTHR24321:SF12">
    <property type="entry name" value="SHORT-CHAIN DEHYDROGENASE_REDUCTASE FAMILY, PUTATIVE (AFU_ORTHOLOGUE AFUA_5G14340)-RELATED"/>
    <property type="match status" value="1"/>
</dbReference>
<comment type="similarity">
    <text evidence="1">Belongs to the short-chain dehydrogenases/reductases (SDR) family.</text>
</comment>
<gene>
    <name evidence="3" type="ORF">FGLOB1_13420</name>
</gene>
<name>A0A8H5XMJ1_9HYPO</name>
<dbReference type="PRINTS" id="PR00080">
    <property type="entry name" value="SDRFAMILY"/>
</dbReference>
<evidence type="ECO:0000256" key="2">
    <source>
        <dbReference type="ARBA" id="ARBA00023002"/>
    </source>
</evidence>
<dbReference type="CDD" id="cd05233">
    <property type="entry name" value="SDR_c"/>
    <property type="match status" value="1"/>
</dbReference>
<dbReference type="SUPFAM" id="SSF51735">
    <property type="entry name" value="NAD(P)-binding Rossmann-fold domains"/>
    <property type="match status" value="1"/>
</dbReference>
<dbReference type="AlphaFoldDB" id="A0A8H5XMJ1"/>
<evidence type="ECO:0000256" key="1">
    <source>
        <dbReference type="ARBA" id="ARBA00006484"/>
    </source>
</evidence>
<comment type="caution">
    <text evidence="3">The sequence shown here is derived from an EMBL/GenBank/DDBJ whole genome shotgun (WGS) entry which is preliminary data.</text>
</comment>
<dbReference type="GO" id="GO:0016491">
    <property type="term" value="F:oxidoreductase activity"/>
    <property type="evidence" value="ECO:0007669"/>
    <property type="project" value="UniProtKB-KW"/>
</dbReference>
<evidence type="ECO:0000313" key="3">
    <source>
        <dbReference type="EMBL" id="KAF5696563.1"/>
    </source>
</evidence>
<dbReference type="PANTHER" id="PTHR24321">
    <property type="entry name" value="DEHYDROGENASES, SHORT CHAIN"/>
    <property type="match status" value="1"/>
</dbReference>
<dbReference type="InterPro" id="IPR036291">
    <property type="entry name" value="NAD(P)-bd_dom_sf"/>
</dbReference>
<organism evidence="3 4">
    <name type="scientific">Fusarium globosum</name>
    <dbReference type="NCBI Taxonomy" id="78864"/>
    <lineage>
        <taxon>Eukaryota</taxon>
        <taxon>Fungi</taxon>
        <taxon>Dikarya</taxon>
        <taxon>Ascomycota</taxon>
        <taxon>Pezizomycotina</taxon>
        <taxon>Sordariomycetes</taxon>
        <taxon>Hypocreomycetidae</taxon>
        <taxon>Hypocreales</taxon>
        <taxon>Nectriaceae</taxon>
        <taxon>Fusarium</taxon>
        <taxon>Fusarium fujikuroi species complex</taxon>
    </lineage>
</organism>
<evidence type="ECO:0000313" key="4">
    <source>
        <dbReference type="Proteomes" id="UP000532311"/>
    </source>
</evidence>
<reference evidence="3 4" key="1">
    <citation type="submission" date="2020-05" db="EMBL/GenBank/DDBJ databases">
        <title>Identification and distribution of gene clusters putatively required for synthesis of sphingolipid metabolism inhibitors in phylogenetically diverse species of the filamentous fungus Fusarium.</title>
        <authorList>
            <person name="Kim H.-S."/>
            <person name="Busman M."/>
            <person name="Brown D.W."/>
            <person name="Divon H."/>
            <person name="Uhlig S."/>
            <person name="Proctor R.H."/>
        </authorList>
    </citation>
    <scope>NUCLEOTIDE SEQUENCE [LARGE SCALE GENOMIC DNA]</scope>
    <source>
        <strain evidence="3 4">NRRL 26131</strain>
    </source>
</reference>
<accession>A0A8H5XMJ1</accession>
<keyword evidence="2" id="KW-0560">Oxidoreductase</keyword>
<keyword evidence="4" id="KW-1185">Reference proteome</keyword>
<dbReference type="EMBL" id="JAAQPF010000833">
    <property type="protein sequence ID" value="KAF5696563.1"/>
    <property type="molecule type" value="Genomic_DNA"/>
</dbReference>
<dbReference type="Proteomes" id="UP000532311">
    <property type="component" value="Unassembled WGS sequence"/>
</dbReference>
<dbReference type="InterPro" id="IPR002347">
    <property type="entry name" value="SDR_fam"/>
</dbReference>
<dbReference type="Gene3D" id="3.40.50.720">
    <property type="entry name" value="NAD(P)-binding Rossmann-like Domain"/>
    <property type="match status" value="1"/>
</dbReference>
<proteinExistence type="inferred from homology"/>
<protein>
    <submittedName>
        <fullName evidence="3">Short chain dehydrogenase reductase family oxidoreductase</fullName>
    </submittedName>
</protein>
<dbReference type="Pfam" id="PF13561">
    <property type="entry name" value="adh_short_C2"/>
    <property type="match status" value="1"/>
</dbReference>
<sequence>MRPTAAADNASLKRDWSRPGLEKLEADIHASYPETDLLLLVLDVTSEDSVTTVVAKAVDRFGRIDIAIHSAGVGDIMKPTHKVTMQDWRRITEVNQTAFFEPRLIITDSSGPSSTRGIIVNVASSLGLKPPISTMPSPTYSASKHAVIGLTKSDAKFYAAHGIRINAVCPGWVRTPMTQSGLDSGLFSEDISMSPMGRAAEVHEVAEPILFLVSASSSFICGVTLCVDGGYSL</sequence>
<dbReference type="PRINTS" id="PR00081">
    <property type="entry name" value="GDHRDH"/>
</dbReference>